<sequence>MKHPVRSLPQYRSTHCLNCETPLEDVDKYCHQCGQLNSKKRLALSDFFSELFANFISYDNRIWRTISGILFKPGKVTQEYCAGKRVHYANPFRFFLSVTIVFFLLGQLFLNWDDDFTEFVEGMNEGIEKGMEQAQSDANLLELVRRRDSLESQGNRIAAGVLTEVIDDIELQPDSTQAIPKYATQQQLDEKNYLYKYLAQTDDYKTHAERNPAMNINQALISLDHEVTDLNRSRYRKARRFNALEKQPYQLVEMVVPKIPLFLFFFAPAISLFLWLVYIRRDYNYMEHMVFTFHVFTFFFLSLFILLGMVSLSFGWISWEWMSLIILGVLGPFYLYKAMRNFYKQGRFKTIVKFAFLNFVFLVLFTVSASLFVVGSVFIGV</sequence>
<keyword evidence="1" id="KW-0472">Membrane</keyword>
<reference evidence="2 3" key="1">
    <citation type="submission" date="2018-12" db="EMBL/GenBank/DDBJ databases">
        <title>Complete genome of Nonlabens sp. MJ115.</title>
        <authorList>
            <person name="Choi H.S."/>
            <person name="Jung J."/>
        </authorList>
    </citation>
    <scope>NUCLEOTIDE SEQUENCE [LARGE SCALE GENOMIC DNA]</scope>
    <source>
        <strain evidence="2 3">MJ115</strain>
    </source>
</reference>
<protein>
    <submittedName>
        <fullName evidence="2">DUF3667 domain-containing protein</fullName>
    </submittedName>
</protein>
<accession>A0A3S9MUD1</accession>
<dbReference type="EMBL" id="CP034549">
    <property type="protein sequence ID" value="AZQ42785.1"/>
    <property type="molecule type" value="Genomic_DNA"/>
</dbReference>
<feature type="transmembrane region" description="Helical" evidence="1">
    <location>
        <begin position="290"/>
        <end position="310"/>
    </location>
</feature>
<dbReference type="RefSeq" id="WP_126444560.1">
    <property type="nucleotide sequence ID" value="NZ_CP034549.1"/>
</dbReference>
<gene>
    <name evidence="2" type="ORF">EJ995_00495</name>
</gene>
<feature type="transmembrane region" description="Helical" evidence="1">
    <location>
        <begin position="259"/>
        <end position="278"/>
    </location>
</feature>
<dbReference type="AlphaFoldDB" id="A0A3S9MUD1"/>
<dbReference type="Pfam" id="PF12412">
    <property type="entry name" value="DUF3667"/>
    <property type="match status" value="1"/>
</dbReference>
<feature type="transmembrane region" description="Helical" evidence="1">
    <location>
        <begin position="316"/>
        <end position="336"/>
    </location>
</feature>
<organism evidence="2 3">
    <name type="scientific">Nonlabens ponticola</name>
    <dbReference type="NCBI Taxonomy" id="2496866"/>
    <lineage>
        <taxon>Bacteria</taxon>
        <taxon>Pseudomonadati</taxon>
        <taxon>Bacteroidota</taxon>
        <taxon>Flavobacteriia</taxon>
        <taxon>Flavobacteriales</taxon>
        <taxon>Flavobacteriaceae</taxon>
        <taxon>Nonlabens</taxon>
    </lineage>
</organism>
<keyword evidence="1" id="KW-1133">Transmembrane helix</keyword>
<feature type="transmembrane region" description="Helical" evidence="1">
    <location>
        <begin position="356"/>
        <end position="379"/>
    </location>
</feature>
<evidence type="ECO:0000313" key="3">
    <source>
        <dbReference type="Proteomes" id="UP000279600"/>
    </source>
</evidence>
<evidence type="ECO:0000256" key="1">
    <source>
        <dbReference type="SAM" id="Phobius"/>
    </source>
</evidence>
<proteinExistence type="predicted"/>
<dbReference type="OrthoDB" id="675873at2"/>
<evidence type="ECO:0000313" key="2">
    <source>
        <dbReference type="EMBL" id="AZQ42785.1"/>
    </source>
</evidence>
<dbReference type="Proteomes" id="UP000279600">
    <property type="component" value="Chromosome"/>
</dbReference>
<keyword evidence="1" id="KW-0812">Transmembrane</keyword>
<dbReference type="InterPro" id="IPR022134">
    <property type="entry name" value="DUF3667"/>
</dbReference>
<keyword evidence="3" id="KW-1185">Reference proteome</keyword>
<feature type="transmembrane region" description="Helical" evidence="1">
    <location>
        <begin position="94"/>
        <end position="112"/>
    </location>
</feature>
<name>A0A3S9MUD1_9FLAO</name>
<dbReference type="KEGG" id="noj:EJ995_00495"/>